<dbReference type="GO" id="GO:0005516">
    <property type="term" value="F:calmodulin binding"/>
    <property type="evidence" value="ECO:0007669"/>
    <property type="project" value="InterPro"/>
</dbReference>
<evidence type="ECO:0000313" key="2">
    <source>
        <dbReference type="Proteomes" id="UP000054498"/>
    </source>
</evidence>
<dbReference type="EMBL" id="KK102059">
    <property type="protein sequence ID" value="KIY98800.1"/>
    <property type="molecule type" value="Genomic_DNA"/>
</dbReference>
<evidence type="ECO:0000313" key="1">
    <source>
        <dbReference type="EMBL" id="KIY98800.1"/>
    </source>
</evidence>
<dbReference type="GO" id="GO:0003700">
    <property type="term" value="F:DNA-binding transcription factor activity"/>
    <property type="evidence" value="ECO:0007669"/>
    <property type="project" value="TreeGrafter"/>
</dbReference>
<dbReference type="PANTHER" id="PTHR31713:SF96">
    <property type="entry name" value="OS02G0562300 PROTEIN"/>
    <property type="match status" value="1"/>
</dbReference>
<dbReference type="GO" id="GO:0080142">
    <property type="term" value="P:regulation of salicylic acid biosynthetic process"/>
    <property type="evidence" value="ECO:0007669"/>
    <property type="project" value="TreeGrafter"/>
</dbReference>
<dbReference type="PANTHER" id="PTHR31713">
    <property type="entry name" value="OS02G0177800 PROTEIN"/>
    <property type="match status" value="1"/>
</dbReference>
<reference evidence="1 2" key="1">
    <citation type="journal article" date="2013" name="BMC Genomics">
        <title>Reconstruction of the lipid metabolism for the microalga Monoraphidium neglectum from its genome sequence reveals characteristics suitable for biofuel production.</title>
        <authorList>
            <person name="Bogen C."/>
            <person name="Al-Dilaimi A."/>
            <person name="Albersmeier A."/>
            <person name="Wichmann J."/>
            <person name="Grundmann M."/>
            <person name="Rupp O."/>
            <person name="Lauersen K.J."/>
            <person name="Blifernez-Klassen O."/>
            <person name="Kalinowski J."/>
            <person name="Goesmann A."/>
            <person name="Mussgnug J.H."/>
            <person name="Kruse O."/>
        </authorList>
    </citation>
    <scope>NUCLEOTIDE SEQUENCE [LARGE SCALE GENOMIC DNA]</scope>
    <source>
        <strain evidence="1 2">SAG 48.87</strain>
    </source>
</reference>
<dbReference type="RefSeq" id="XP_013897820.1">
    <property type="nucleotide sequence ID" value="XM_014042366.1"/>
</dbReference>
<feature type="non-terminal residue" evidence="1">
    <location>
        <position position="414"/>
    </location>
</feature>
<proteinExistence type="predicted"/>
<dbReference type="GO" id="GO:0005634">
    <property type="term" value="C:nucleus"/>
    <property type="evidence" value="ECO:0007669"/>
    <property type="project" value="TreeGrafter"/>
</dbReference>
<dbReference type="AlphaFoldDB" id="A0A0D2MX41"/>
<dbReference type="OrthoDB" id="505967at2759"/>
<accession>A0A0D2MX41</accession>
<dbReference type="InterPro" id="IPR012416">
    <property type="entry name" value="CBP60"/>
</dbReference>
<dbReference type="KEGG" id="mng:MNEG_9161"/>
<dbReference type="GO" id="GO:0043565">
    <property type="term" value="F:sequence-specific DNA binding"/>
    <property type="evidence" value="ECO:0007669"/>
    <property type="project" value="TreeGrafter"/>
</dbReference>
<dbReference type="Proteomes" id="UP000054498">
    <property type="component" value="Unassembled WGS sequence"/>
</dbReference>
<sequence length="414" mass="44873">MLRAVKVPEDLLSVSSGVLEEYVRQRFEHFLLGLTRRLSALAPGADAALVRRAAGEALGALPPADYGGVPVESLGLQLVFRHDCRASGCLDPGCALCRHNTSRRCAANFRRKYLSDERLTADCGAGLRVELVDPSTGDTFLEQLPGVRVEVVALDGNAFEALAASSGAGTGSIDAAFDEISVTDSCEAILDGRKPPIRLLARARHRDGRSLSMRAAVSESFVVVTQRQKCDLKADFPSVDDPVAVLVHMGAKTVKKLQDLRSAAHKASLPLPEGIINSVAKVGDFQVLARQTDHDPQLHAILLQVLKMSKDKWEQAREHALRAVVPDNMMRAWFADRRAMDVGLLFTCCLARVELRTPVGEGGRPVLEAVPAPQQTSDQRVLVQQLQQAAAAGWWSPGHPGRSVFRVNSNEFAE</sequence>
<keyword evidence="2" id="KW-1185">Reference proteome</keyword>
<gene>
    <name evidence="1" type="ORF">MNEG_9161</name>
</gene>
<protein>
    <submittedName>
        <fullName evidence="1">Uncharacterized protein</fullName>
    </submittedName>
</protein>
<dbReference type="GeneID" id="25742036"/>
<organism evidence="1 2">
    <name type="scientific">Monoraphidium neglectum</name>
    <dbReference type="NCBI Taxonomy" id="145388"/>
    <lineage>
        <taxon>Eukaryota</taxon>
        <taxon>Viridiplantae</taxon>
        <taxon>Chlorophyta</taxon>
        <taxon>core chlorophytes</taxon>
        <taxon>Chlorophyceae</taxon>
        <taxon>CS clade</taxon>
        <taxon>Sphaeropleales</taxon>
        <taxon>Selenastraceae</taxon>
        <taxon>Monoraphidium</taxon>
    </lineage>
</organism>
<name>A0A0D2MX41_9CHLO</name>